<evidence type="ECO:0000313" key="3">
    <source>
        <dbReference type="EMBL" id="ABP00281.1"/>
    </source>
</evidence>
<organism evidence="3 4">
    <name type="scientific">Ostreococcus lucimarinus (strain CCE9901)</name>
    <dbReference type="NCBI Taxonomy" id="436017"/>
    <lineage>
        <taxon>Eukaryota</taxon>
        <taxon>Viridiplantae</taxon>
        <taxon>Chlorophyta</taxon>
        <taxon>Mamiellophyceae</taxon>
        <taxon>Mamiellales</taxon>
        <taxon>Bathycoccaceae</taxon>
        <taxon>Ostreococcus</taxon>
    </lineage>
</organism>
<dbReference type="GO" id="GO:0052325">
    <property type="term" value="P:cell wall pectin biosynthetic process"/>
    <property type="evidence" value="ECO:0007669"/>
    <property type="project" value="TreeGrafter"/>
</dbReference>
<proteinExistence type="inferred from homology"/>
<comment type="similarity">
    <text evidence="1">Belongs to the glycosyltransferase 77 family.</text>
</comment>
<evidence type="ECO:0000259" key="2">
    <source>
        <dbReference type="Pfam" id="PF03407"/>
    </source>
</evidence>
<gene>
    <name evidence="3" type="ORF">OSTLU_18496</name>
</gene>
<keyword evidence="4" id="KW-1185">Reference proteome</keyword>
<dbReference type="CAZy" id="GT77">
    <property type="family name" value="Glycosyltransferase Family 77"/>
</dbReference>
<dbReference type="GO" id="GO:0052636">
    <property type="term" value="F:arabinosyltransferase activity"/>
    <property type="evidence" value="ECO:0007669"/>
    <property type="project" value="TreeGrafter"/>
</dbReference>
<dbReference type="KEGG" id="olu:OSTLU_18496"/>
<dbReference type="PANTHER" id="PTHR46936">
    <property type="entry name" value="ARABINOSYLTRANSFERASE XEG113"/>
    <property type="match status" value="1"/>
</dbReference>
<dbReference type="OMA" id="CPQDHIM"/>
<reference evidence="3 4" key="1">
    <citation type="journal article" date="2007" name="Proc. Natl. Acad. Sci. U.S.A.">
        <title>The tiny eukaryote Ostreococcus provides genomic insights into the paradox of plankton speciation.</title>
        <authorList>
            <person name="Palenik B."/>
            <person name="Grimwood J."/>
            <person name="Aerts A."/>
            <person name="Rouze P."/>
            <person name="Salamov A."/>
            <person name="Putnam N."/>
            <person name="Dupont C."/>
            <person name="Jorgensen R."/>
            <person name="Derelle E."/>
            <person name="Rombauts S."/>
            <person name="Zhou K."/>
            <person name="Otillar R."/>
            <person name="Merchant S.S."/>
            <person name="Podell S."/>
            <person name="Gaasterland T."/>
            <person name="Napoli C."/>
            <person name="Gendler K."/>
            <person name="Manuell A."/>
            <person name="Tai V."/>
            <person name="Vallon O."/>
            <person name="Piganeau G."/>
            <person name="Jancek S."/>
            <person name="Heijde M."/>
            <person name="Jabbari K."/>
            <person name="Bowler C."/>
            <person name="Lohr M."/>
            <person name="Robbens S."/>
            <person name="Werner G."/>
            <person name="Dubchak I."/>
            <person name="Pazour G.J."/>
            <person name="Ren Q."/>
            <person name="Paulsen I."/>
            <person name="Delwiche C."/>
            <person name="Schmutz J."/>
            <person name="Rokhsar D."/>
            <person name="Van de Peer Y."/>
            <person name="Moreau H."/>
            <person name="Grigoriev I.V."/>
        </authorList>
    </citation>
    <scope>NUCLEOTIDE SEQUENCE [LARGE SCALE GENOMIC DNA]</scope>
    <source>
        <strain evidence="3 4">CCE9901</strain>
    </source>
</reference>
<dbReference type="HOGENOM" id="CLU_471436_0_0_1"/>
<dbReference type="InterPro" id="IPR029044">
    <property type="entry name" value="Nucleotide-diphossugar_trans"/>
</dbReference>
<evidence type="ECO:0000256" key="1">
    <source>
        <dbReference type="ARBA" id="ARBA00007033"/>
    </source>
</evidence>
<dbReference type="OrthoDB" id="540503at2759"/>
<accession>A4S916</accession>
<dbReference type="Gene3D" id="3.90.550.10">
    <property type="entry name" value="Spore Coat Polysaccharide Biosynthesis Protein SpsA, Chain A"/>
    <property type="match status" value="1"/>
</dbReference>
<dbReference type="Pfam" id="PF03407">
    <property type="entry name" value="Nucleotid_trans"/>
    <property type="match status" value="1"/>
</dbReference>
<evidence type="ECO:0000313" key="4">
    <source>
        <dbReference type="Proteomes" id="UP000001568"/>
    </source>
</evidence>
<dbReference type="GO" id="GO:0005794">
    <property type="term" value="C:Golgi apparatus"/>
    <property type="evidence" value="ECO:0007669"/>
    <property type="project" value="TreeGrafter"/>
</dbReference>
<dbReference type="STRING" id="436017.A4S916"/>
<dbReference type="EMBL" id="CP000596">
    <property type="protein sequence ID" value="ABP00281.1"/>
    <property type="molecule type" value="Genomic_DNA"/>
</dbReference>
<dbReference type="Gramene" id="ABP00281">
    <property type="protein sequence ID" value="ABP00281"/>
    <property type="gene ID" value="OSTLU_18496"/>
</dbReference>
<feature type="domain" description="Nucleotide-diphospho-sugar transferase" evidence="2">
    <location>
        <begin position="40"/>
        <end position="290"/>
    </location>
</feature>
<dbReference type="eggNOG" id="ENOG502QSJ9">
    <property type="taxonomic scope" value="Eukaryota"/>
</dbReference>
<dbReference type="InterPro" id="IPR005069">
    <property type="entry name" value="Nucl-diP-sugar_transferase"/>
</dbReference>
<dbReference type="InterPro" id="IPR053250">
    <property type="entry name" value="Glycosyltransferase_77"/>
</dbReference>
<name>A4S916_OSTLU</name>
<sequence>MLARDGLVFVSYVSDGFHEFALNWLKLLRKAKGAQPNEKDENIVMLALDEATERFCERHSMPCFGGANYRYKGGVMATGGTALGDASGARQAASVAEAAKAMREMTTLRVKLLLDLLDRGHDVLVSDADVAWLRDPREWMREAMTDVDVAASTDCLNARDDDEGKCWGAPTNTGILYFNATEPAKKFIADWVDGMEKATEDTTERDQEIFNKLLIKRSSTSESREIKRRVRVKRLEGGVQFALLPMRLFASGHTYFVQRLHERETRLDEQPLCAHATFQFSQVHGKRQRFREHGLWDVEEDDYYTQGNFIAMSDELPSVWNATGVHNHLLAAAWYRASIRNLLALGRVLNRTVILPRITCMCDRYWGHALPSCAIGYLHPPFVGCPQDHIMNLPAMEKGGANFREWSFLDNARTSDAIRNSVAEVSTVDKDSEAKYALGPFATDTQVLKSLGSARERVLVVDGALTSFCAFDSEASSPAAKSFDSDMNIALKAESWFCGPEDAKGVKCAIGFPVPKPTSELRGECARLRSVAKTFSSQPHSLLSNFFVNYGQDDKSNVFGIPKDSSSARQNASAFDIDLDDVDTHPFAVDE</sequence>
<protein>
    <recommendedName>
        <fullName evidence="2">Nucleotide-diphospho-sugar transferase domain-containing protein</fullName>
    </recommendedName>
</protein>
<dbReference type="RefSeq" id="XP_001421987.1">
    <property type="nucleotide sequence ID" value="XM_001421950.1"/>
</dbReference>
<dbReference type="Proteomes" id="UP000001568">
    <property type="component" value="Chromosome 16"/>
</dbReference>
<dbReference type="GeneID" id="5005884"/>
<dbReference type="AlphaFoldDB" id="A4S916"/>
<dbReference type="PANTHER" id="PTHR46936:SF1">
    <property type="entry name" value="ARABINOSYLTRANSFERASE XEG113"/>
    <property type="match status" value="1"/>
</dbReference>